<reference evidence="2 3" key="1">
    <citation type="submission" date="2021-02" db="EMBL/GenBank/DDBJ databases">
        <title>Streptomyces spirodelae sp. nov., isolated from duckweed.</title>
        <authorList>
            <person name="Saimee Y."/>
            <person name="Duangmal K."/>
        </authorList>
    </citation>
    <scope>NUCLEOTIDE SEQUENCE [LARGE SCALE GENOMIC DNA]</scope>
    <source>
        <strain evidence="2 3">DSM 42105</strain>
    </source>
</reference>
<dbReference type="PANTHER" id="PTHR39186:SF1">
    <property type="entry name" value="DUF2071 DOMAIN-CONTAINING PROTEIN"/>
    <property type="match status" value="1"/>
</dbReference>
<dbReference type="PANTHER" id="PTHR39186">
    <property type="entry name" value="DUF2071 FAMILY PROTEIN"/>
    <property type="match status" value="1"/>
</dbReference>
<dbReference type="InterPro" id="IPR023375">
    <property type="entry name" value="ADC_dom_sf"/>
</dbReference>
<organism evidence="2 3">
    <name type="scientific">Streptomyces smyrnaeus</name>
    <dbReference type="NCBI Taxonomy" id="1387713"/>
    <lineage>
        <taxon>Bacteria</taxon>
        <taxon>Bacillati</taxon>
        <taxon>Actinomycetota</taxon>
        <taxon>Actinomycetes</taxon>
        <taxon>Kitasatosporales</taxon>
        <taxon>Streptomycetaceae</taxon>
        <taxon>Streptomyces</taxon>
    </lineage>
</organism>
<proteinExistence type="predicted"/>
<feature type="region of interest" description="Disordered" evidence="1">
    <location>
        <begin position="1"/>
        <end position="21"/>
    </location>
</feature>
<sequence length="288" mass="30962">MAAGGTVPGRPAPFSATTGGRRPCPALQAYGTRSFAAAVRGDSRPVVAYEAEQRVRLPALRAGWLTQTFVDWPYRPETVQALLPEGLVVDEYEGVAWVGLTPFLMTDVRPAGVPAALPGLRTFAETNLRTYVRHRDGRDGLWFLSLDVACPAMLAARAIGAPYHVAALDVSTEGDTVSYAGSRRTDGASYRLTVRTGNSLGPGPTDRAVWLTSRWRAYTRRFGMLWETPVEHEPWPLAEAAVDVLEETLTTAAGLPTPLDKPVTHFSEGVGHVRLGPSRPCVPASGAS</sequence>
<dbReference type="SUPFAM" id="SSF160104">
    <property type="entry name" value="Acetoacetate decarboxylase-like"/>
    <property type="match status" value="1"/>
</dbReference>
<dbReference type="InterPro" id="IPR018644">
    <property type="entry name" value="DUF2071"/>
</dbReference>
<evidence type="ECO:0000313" key="3">
    <source>
        <dbReference type="Proteomes" id="UP000721954"/>
    </source>
</evidence>
<protein>
    <submittedName>
        <fullName evidence="2">DUF2071 domain-containing protein</fullName>
    </submittedName>
</protein>
<name>A0ABS3XZM2_9ACTN</name>
<dbReference type="Pfam" id="PF09844">
    <property type="entry name" value="DUF2071"/>
    <property type="match status" value="1"/>
</dbReference>
<dbReference type="Gene3D" id="2.40.400.10">
    <property type="entry name" value="Acetoacetate decarboxylase-like"/>
    <property type="match status" value="1"/>
</dbReference>
<accession>A0ABS3XZM2</accession>
<gene>
    <name evidence="2" type="ORF">JW613_20840</name>
</gene>
<keyword evidence="3" id="KW-1185">Reference proteome</keyword>
<comment type="caution">
    <text evidence="2">The sequence shown here is derived from an EMBL/GenBank/DDBJ whole genome shotgun (WGS) entry which is preliminary data.</text>
</comment>
<dbReference type="EMBL" id="JAFFZM010000012">
    <property type="protein sequence ID" value="MBO8200738.1"/>
    <property type="molecule type" value="Genomic_DNA"/>
</dbReference>
<dbReference type="Proteomes" id="UP000721954">
    <property type="component" value="Unassembled WGS sequence"/>
</dbReference>
<evidence type="ECO:0000313" key="2">
    <source>
        <dbReference type="EMBL" id="MBO8200738.1"/>
    </source>
</evidence>
<evidence type="ECO:0000256" key="1">
    <source>
        <dbReference type="SAM" id="MobiDB-lite"/>
    </source>
</evidence>